<dbReference type="InterPro" id="IPR039774">
    <property type="entry name" value="Sin3-like"/>
</dbReference>
<sequence length="281" mass="32536">MIRQYYIKNTVSLRKPRRRYEVLMSTSNSCVYIFITSIEFQKMNCELLTGFMDAENRPDKSGDCEEDEREKRGCFEASTSKRRRLVEEPKSMIARLLDSKDENPSYKRSTRKNNQICLFASGISTDPGDDQIPHYEPKKNTETSSEYFKHSIYEEKMFKCEDERRAEELVAKFDDDNSISLIYIKDHFSVPHRGCIKRLFGNLGQLVMDSFRDNAILVLPLISTRLHQKLQEVSDSLLNSEKELKLVSSSNSSFELQNTTSSSTKDDAYTSWPNPLAELIV</sequence>
<keyword evidence="1" id="KW-0678">Repressor</keyword>
<evidence type="ECO:0000256" key="1">
    <source>
        <dbReference type="ARBA" id="ARBA00022491"/>
    </source>
</evidence>
<evidence type="ECO:0000313" key="4">
    <source>
        <dbReference type="Proteomes" id="UP001202328"/>
    </source>
</evidence>
<dbReference type="AlphaFoldDB" id="A0AAD4XJ71"/>
<protein>
    <submittedName>
        <fullName evidence="3">Uncharacterized protein</fullName>
    </submittedName>
</protein>
<feature type="region of interest" description="Disordered" evidence="2">
    <location>
        <begin position="122"/>
        <end position="143"/>
    </location>
</feature>
<gene>
    <name evidence="3" type="ORF">MKW98_021411</name>
</gene>
<dbReference type="GO" id="GO:0003714">
    <property type="term" value="F:transcription corepressor activity"/>
    <property type="evidence" value="ECO:0007669"/>
    <property type="project" value="InterPro"/>
</dbReference>
<dbReference type="GO" id="GO:0000785">
    <property type="term" value="C:chromatin"/>
    <property type="evidence" value="ECO:0007669"/>
    <property type="project" value="TreeGrafter"/>
</dbReference>
<dbReference type="GO" id="GO:0000118">
    <property type="term" value="C:histone deacetylase complex"/>
    <property type="evidence" value="ECO:0007669"/>
    <property type="project" value="TreeGrafter"/>
</dbReference>
<evidence type="ECO:0000313" key="3">
    <source>
        <dbReference type="EMBL" id="KAI3917649.1"/>
    </source>
</evidence>
<dbReference type="PANTHER" id="PTHR12346:SF0">
    <property type="entry name" value="SIN3A, ISOFORM G"/>
    <property type="match status" value="1"/>
</dbReference>
<dbReference type="GO" id="GO:0000122">
    <property type="term" value="P:negative regulation of transcription by RNA polymerase II"/>
    <property type="evidence" value="ECO:0007669"/>
    <property type="project" value="TreeGrafter"/>
</dbReference>
<accession>A0AAD4XJ71</accession>
<keyword evidence="4" id="KW-1185">Reference proteome</keyword>
<dbReference type="Proteomes" id="UP001202328">
    <property type="component" value="Unassembled WGS sequence"/>
</dbReference>
<name>A0AAD4XJ71_9MAGN</name>
<evidence type="ECO:0000256" key="2">
    <source>
        <dbReference type="SAM" id="MobiDB-lite"/>
    </source>
</evidence>
<reference evidence="3" key="1">
    <citation type="submission" date="2022-04" db="EMBL/GenBank/DDBJ databases">
        <title>A functionally conserved STORR gene fusion in Papaver species that diverged 16.8 million years ago.</title>
        <authorList>
            <person name="Catania T."/>
        </authorList>
    </citation>
    <scope>NUCLEOTIDE SEQUENCE</scope>
    <source>
        <strain evidence="3">S-188037</strain>
    </source>
</reference>
<comment type="caution">
    <text evidence="3">The sequence shown here is derived from an EMBL/GenBank/DDBJ whole genome shotgun (WGS) entry which is preliminary data.</text>
</comment>
<feature type="compositionally biased region" description="Basic and acidic residues" evidence="2">
    <location>
        <begin position="131"/>
        <end position="143"/>
    </location>
</feature>
<organism evidence="3 4">
    <name type="scientific">Papaver atlanticum</name>
    <dbReference type="NCBI Taxonomy" id="357466"/>
    <lineage>
        <taxon>Eukaryota</taxon>
        <taxon>Viridiplantae</taxon>
        <taxon>Streptophyta</taxon>
        <taxon>Embryophyta</taxon>
        <taxon>Tracheophyta</taxon>
        <taxon>Spermatophyta</taxon>
        <taxon>Magnoliopsida</taxon>
        <taxon>Ranunculales</taxon>
        <taxon>Papaveraceae</taxon>
        <taxon>Papaveroideae</taxon>
        <taxon>Papaver</taxon>
    </lineage>
</organism>
<dbReference type="PANTHER" id="PTHR12346">
    <property type="entry name" value="SIN3B-RELATED"/>
    <property type="match status" value="1"/>
</dbReference>
<dbReference type="EMBL" id="JAJJMB010008983">
    <property type="protein sequence ID" value="KAI3917649.1"/>
    <property type="molecule type" value="Genomic_DNA"/>
</dbReference>
<proteinExistence type="predicted"/>